<feature type="non-terminal residue" evidence="1">
    <location>
        <position position="1"/>
    </location>
</feature>
<feature type="non-terminal residue" evidence="1">
    <location>
        <position position="206"/>
    </location>
</feature>
<dbReference type="AlphaFoldDB" id="A0A0B6Y500"/>
<gene>
    <name evidence="1" type="primary">ORF12874</name>
</gene>
<sequence>TQNPFDHAYKKALDNDPPLPGPQTGDLNTPTLILSDSLKISSAAGAMPLGIDRTKGNEPLKPSPLAKASPANKVVLDLSGKCVMATSLSSKVDAIRRNIHSQDSDLTSAANSYVTSAISSSNLTGQTEILQHSTPNLIHFQQHVATSSSTTASRMQPIELIKQEIKREQSPSVVDTSGHYSDQQQQCTMQVLLQLPNGETVPICIP</sequence>
<accession>A0A0B6Y500</accession>
<protein>
    <submittedName>
        <fullName evidence="1">Uncharacterized protein</fullName>
    </submittedName>
</protein>
<organism evidence="1">
    <name type="scientific">Arion vulgaris</name>
    <dbReference type="NCBI Taxonomy" id="1028688"/>
    <lineage>
        <taxon>Eukaryota</taxon>
        <taxon>Metazoa</taxon>
        <taxon>Spiralia</taxon>
        <taxon>Lophotrochozoa</taxon>
        <taxon>Mollusca</taxon>
        <taxon>Gastropoda</taxon>
        <taxon>Heterobranchia</taxon>
        <taxon>Euthyneura</taxon>
        <taxon>Panpulmonata</taxon>
        <taxon>Eupulmonata</taxon>
        <taxon>Stylommatophora</taxon>
        <taxon>Helicina</taxon>
        <taxon>Arionoidea</taxon>
        <taxon>Arionidae</taxon>
        <taxon>Arion</taxon>
    </lineage>
</organism>
<dbReference type="EMBL" id="HACG01004364">
    <property type="protein sequence ID" value="CEK51229.1"/>
    <property type="molecule type" value="Transcribed_RNA"/>
</dbReference>
<name>A0A0B6Y500_9EUPU</name>
<evidence type="ECO:0000313" key="1">
    <source>
        <dbReference type="EMBL" id="CEK51229.1"/>
    </source>
</evidence>
<proteinExistence type="predicted"/>
<reference evidence="1" key="1">
    <citation type="submission" date="2014-12" db="EMBL/GenBank/DDBJ databases">
        <title>Insight into the proteome of Arion vulgaris.</title>
        <authorList>
            <person name="Aradska J."/>
            <person name="Bulat T."/>
            <person name="Smidak R."/>
            <person name="Sarate P."/>
            <person name="Gangsoo J."/>
            <person name="Sialana F."/>
            <person name="Bilban M."/>
            <person name="Lubec G."/>
        </authorList>
    </citation>
    <scope>NUCLEOTIDE SEQUENCE</scope>
    <source>
        <tissue evidence="1">Skin</tissue>
    </source>
</reference>